<accession>A0A7H0VJK2</accession>
<evidence type="ECO:0000313" key="6">
    <source>
        <dbReference type="EMBL" id="QNR25900.1"/>
    </source>
</evidence>
<dbReference type="RefSeq" id="WP_210760426.1">
    <property type="nucleotide sequence ID" value="NZ_CP060139.1"/>
</dbReference>
<dbReference type="SMART" id="SM00382">
    <property type="entry name" value="AAA"/>
    <property type="match status" value="1"/>
</dbReference>
<sequence length="279" mass="31301">MKSENQLDKDTVLEVHNLSASYNRKPVLWDIDFRLKGGQLIGIVGPNGSGKTTLLRNIMGLMEADSGYVRLFGQDLNKVRQRVSYVPQRESVDWNFPVSVREVVEMGRYRPSNLMRRLHSADQDLVDLALEKVGMLEYAARQISQLSGGQQQRVFLARSLAQNADLYLMDEPFVGVDAATEDAILKVLSELRDAGKTVVIVHHDLQTAYQYFDAMVLLNTRLVAYGAKDDVFTRENLQEAYGGRLTVLSKLSDLIARSEFPVREKGFKEKSGEGDAASK</sequence>
<organism evidence="6 7">
    <name type="scientific">Croceimicrobium hydrocarbonivorans</name>
    <dbReference type="NCBI Taxonomy" id="2761580"/>
    <lineage>
        <taxon>Bacteria</taxon>
        <taxon>Pseudomonadati</taxon>
        <taxon>Bacteroidota</taxon>
        <taxon>Flavobacteriia</taxon>
        <taxon>Flavobacteriales</taxon>
        <taxon>Owenweeksiaceae</taxon>
        <taxon>Croceimicrobium</taxon>
    </lineage>
</organism>
<dbReference type="FunFam" id="3.40.50.300:FF:000134">
    <property type="entry name" value="Iron-enterobactin ABC transporter ATP-binding protein"/>
    <property type="match status" value="1"/>
</dbReference>
<dbReference type="SUPFAM" id="SSF52540">
    <property type="entry name" value="P-loop containing nucleoside triphosphate hydrolases"/>
    <property type="match status" value="1"/>
</dbReference>
<name>A0A7H0VJK2_9FLAO</name>
<evidence type="ECO:0000256" key="4">
    <source>
        <dbReference type="ARBA" id="ARBA00022840"/>
    </source>
</evidence>
<dbReference type="EMBL" id="CP060139">
    <property type="protein sequence ID" value="QNR25900.1"/>
    <property type="molecule type" value="Genomic_DNA"/>
</dbReference>
<dbReference type="AlphaFoldDB" id="A0A7H0VJK2"/>
<evidence type="ECO:0000259" key="5">
    <source>
        <dbReference type="PROSITE" id="PS50893"/>
    </source>
</evidence>
<dbReference type="InterPro" id="IPR003593">
    <property type="entry name" value="AAA+_ATPase"/>
</dbReference>
<keyword evidence="3" id="KW-0547">Nucleotide-binding</keyword>
<evidence type="ECO:0000256" key="1">
    <source>
        <dbReference type="ARBA" id="ARBA00005417"/>
    </source>
</evidence>
<dbReference type="GO" id="GO:0005524">
    <property type="term" value="F:ATP binding"/>
    <property type="evidence" value="ECO:0007669"/>
    <property type="project" value="UniProtKB-KW"/>
</dbReference>
<dbReference type="GO" id="GO:0016887">
    <property type="term" value="F:ATP hydrolysis activity"/>
    <property type="evidence" value="ECO:0007669"/>
    <property type="project" value="InterPro"/>
</dbReference>
<dbReference type="InterPro" id="IPR003439">
    <property type="entry name" value="ABC_transporter-like_ATP-bd"/>
</dbReference>
<keyword evidence="2" id="KW-0813">Transport</keyword>
<protein>
    <submittedName>
        <fullName evidence="6">Metal ABC transporter ATP-binding protein</fullName>
    </submittedName>
</protein>
<dbReference type="InterPro" id="IPR017871">
    <property type="entry name" value="ABC_transporter-like_CS"/>
</dbReference>
<comment type="similarity">
    <text evidence="1">Belongs to the ABC transporter superfamily.</text>
</comment>
<dbReference type="Proteomes" id="UP000516305">
    <property type="component" value="Chromosome"/>
</dbReference>
<dbReference type="InterPro" id="IPR027417">
    <property type="entry name" value="P-loop_NTPase"/>
</dbReference>
<reference evidence="6 7" key="1">
    <citation type="submission" date="2020-08" db="EMBL/GenBank/DDBJ databases">
        <title>Croceimicrobium hydrocarbonivorans gen. nov., sp. nov., a novel marine bacterium isolated from a bacterial consortium that degrades polyethylene terephthalate.</title>
        <authorList>
            <person name="Liu R."/>
        </authorList>
    </citation>
    <scope>NUCLEOTIDE SEQUENCE [LARGE SCALE GENOMIC DNA]</scope>
    <source>
        <strain evidence="6 7">A20-9</strain>
    </source>
</reference>
<feature type="domain" description="ABC transporter" evidence="5">
    <location>
        <begin position="13"/>
        <end position="245"/>
    </location>
</feature>
<dbReference type="PANTHER" id="PTHR42734">
    <property type="entry name" value="METAL TRANSPORT SYSTEM ATP-BINDING PROTEIN TM_0124-RELATED"/>
    <property type="match status" value="1"/>
</dbReference>
<dbReference type="PANTHER" id="PTHR42734:SF5">
    <property type="entry name" value="IRON TRANSPORT SYSTEM ATP-BINDING PROTEIN HI_0361-RELATED"/>
    <property type="match status" value="1"/>
</dbReference>
<dbReference type="Gene3D" id="3.40.50.300">
    <property type="entry name" value="P-loop containing nucleotide triphosphate hydrolases"/>
    <property type="match status" value="1"/>
</dbReference>
<gene>
    <name evidence="6" type="ORF">H4K34_08660</name>
</gene>
<dbReference type="CDD" id="cd03235">
    <property type="entry name" value="ABC_Metallic_Cations"/>
    <property type="match status" value="1"/>
</dbReference>
<evidence type="ECO:0000313" key="7">
    <source>
        <dbReference type="Proteomes" id="UP000516305"/>
    </source>
</evidence>
<evidence type="ECO:0000256" key="2">
    <source>
        <dbReference type="ARBA" id="ARBA00022448"/>
    </source>
</evidence>
<dbReference type="PROSITE" id="PS50893">
    <property type="entry name" value="ABC_TRANSPORTER_2"/>
    <property type="match status" value="1"/>
</dbReference>
<dbReference type="PROSITE" id="PS00211">
    <property type="entry name" value="ABC_TRANSPORTER_1"/>
    <property type="match status" value="1"/>
</dbReference>
<keyword evidence="7" id="KW-1185">Reference proteome</keyword>
<dbReference type="Pfam" id="PF00005">
    <property type="entry name" value="ABC_tran"/>
    <property type="match status" value="1"/>
</dbReference>
<dbReference type="InterPro" id="IPR050153">
    <property type="entry name" value="Metal_Ion_Import_ABC"/>
</dbReference>
<keyword evidence="4 6" id="KW-0067">ATP-binding</keyword>
<proteinExistence type="inferred from homology"/>
<dbReference type="KEGG" id="chyd:H4K34_08660"/>
<evidence type="ECO:0000256" key="3">
    <source>
        <dbReference type="ARBA" id="ARBA00022741"/>
    </source>
</evidence>